<evidence type="ECO:0000256" key="2">
    <source>
        <dbReference type="SAM" id="SignalP"/>
    </source>
</evidence>
<organism evidence="3 4">
    <name type="scientific">Oryza sativa subsp. japonica</name>
    <name type="common">Rice</name>
    <dbReference type="NCBI Taxonomy" id="39947"/>
    <lineage>
        <taxon>Eukaryota</taxon>
        <taxon>Viridiplantae</taxon>
        <taxon>Streptophyta</taxon>
        <taxon>Embryophyta</taxon>
        <taxon>Tracheophyta</taxon>
        <taxon>Spermatophyta</taxon>
        <taxon>Magnoliopsida</taxon>
        <taxon>Liliopsida</taxon>
        <taxon>Poales</taxon>
        <taxon>Poaceae</taxon>
        <taxon>BOP clade</taxon>
        <taxon>Oryzoideae</taxon>
        <taxon>Oryzeae</taxon>
        <taxon>Oryzinae</taxon>
        <taxon>Oryza</taxon>
        <taxon>Oryza sativa</taxon>
    </lineage>
</organism>
<feature type="compositionally biased region" description="Low complexity" evidence="1">
    <location>
        <begin position="1"/>
        <end position="29"/>
    </location>
</feature>
<evidence type="ECO:0000256" key="1">
    <source>
        <dbReference type="SAM" id="MobiDB-lite"/>
    </source>
</evidence>
<accession>Q69RN0</accession>
<feature type="signal peptide" evidence="2">
    <location>
        <begin position="1"/>
        <end position="16"/>
    </location>
</feature>
<name>Q69RN0_ORYSJ</name>
<dbReference type="EMBL" id="AP005177">
    <property type="protein sequence ID" value="BAD31059.1"/>
    <property type="molecule type" value="Genomic_DNA"/>
</dbReference>
<feature type="chain" id="PRO_5004270362" evidence="2">
    <location>
        <begin position="17"/>
        <end position="82"/>
    </location>
</feature>
<dbReference type="Proteomes" id="UP000000763">
    <property type="component" value="Chromosome 7"/>
</dbReference>
<evidence type="ECO:0000313" key="3">
    <source>
        <dbReference type="EMBL" id="BAD31059.1"/>
    </source>
</evidence>
<protein>
    <submittedName>
        <fullName evidence="3">Uncharacterized protein</fullName>
    </submittedName>
</protein>
<reference evidence="4" key="1">
    <citation type="journal article" date="2005" name="Nature">
        <title>The map-based sequence of the rice genome.</title>
        <authorList>
            <consortium name="International rice genome sequencing project (IRGSP)"/>
            <person name="Matsumoto T."/>
            <person name="Wu J."/>
            <person name="Kanamori H."/>
            <person name="Katayose Y."/>
            <person name="Fujisawa M."/>
            <person name="Namiki N."/>
            <person name="Mizuno H."/>
            <person name="Yamamoto K."/>
            <person name="Antonio B.A."/>
            <person name="Baba T."/>
            <person name="Sakata K."/>
            <person name="Nagamura Y."/>
            <person name="Aoki H."/>
            <person name="Arikawa K."/>
            <person name="Arita K."/>
            <person name="Bito T."/>
            <person name="Chiden Y."/>
            <person name="Fujitsuka N."/>
            <person name="Fukunaka R."/>
            <person name="Hamada M."/>
            <person name="Harada C."/>
            <person name="Hayashi A."/>
            <person name="Hijishita S."/>
            <person name="Honda M."/>
            <person name="Hosokawa S."/>
            <person name="Ichikawa Y."/>
            <person name="Idonuma A."/>
            <person name="Iijima M."/>
            <person name="Ikeda M."/>
            <person name="Ikeno M."/>
            <person name="Ito K."/>
            <person name="Ito S."/>
            <person name="Ito T."/>
            <person name="Ito Y."/>
            <person name="Ito Y."/>
            <person name="Iwabuchi A."/>
            <person name="Kamiya K."/>
            <person name="Karasawa W."/>
            <person name="Kurita K."/>
            <person name="Katagiri S."/>
            <person name="Kikuta A."/>
            <person name="Kobayashi H."/>
            <person name="Kobayashi N."/>
            <person name="Machita K."/>
            <person name="Maehara T."/>
            <person name="Masukawa M."/>
            <person name="Mizubayashi T."/>
            <person name="Mukai Y."/>
            <person name="Nagasaki H."/>
            <person name="Nagata Y."/>
            <person name="Naito S."/>
            <person name="Nakashima M."/>
            <person name="Nakama Y."/>
            <person name="Nakamichi Y."/>
            <person name="Nakamura M."/>
            <person name="Meguro A."/>
            <person name="Negishi M."/>
            <person name="Ohta I."/>
            <person name="Ohta T."/>
            <person name="Okamoto M."/>
            <person name="Ono N."/>
            <person name="Saji S."/>
            <person name="Sakaguchi M."/>
            <person name="Sakai K."/>
            <person name="Shibata M."/>
            <person name="Shimokawa T."/>
            <person name="Song J."/>
            <person name="Takazaki Y."/>
            <person name="Terasawa K."/>
            <person name="Tsugane M."/>
            <person name="Tsuji K."/>
            <person name="Ueda S."/>
            <person name="Waki K."/>
            <person name="Yamagata H."/>
            <person name="Yamamoto M."/>
            <person name="Yamamoto S."/>
            <person name="Yamane H."/>
            <person name="Yoshiki S."/>
            <person name="Yoshihara R."/>
            <person name="Yukawa K."/>
            <person name="Zhong H."/>
            <person name="Yano M."/>
            <person name="Yuan Q."/>
            <person name="Ouyang S."/>
            <person name="Liu J."/>
            <person name="Jones K.M."/>
            <person name="Gansberger K."/>
            <person name="Moffat K."/>
            <person name="Hill J."/>
            <person name="Bera J."/>
            <person name="Fadrosh D."/>
            <person name="Jin S."/>
            <person name="Johri S."/>
            <person name="Kim M."/>
            <person name="Overton L."/>
            <person name="Reardon M."/>
            <person name="Tsitrin T."/>
            <person name="Vuong H."/>
            <person name="Weaver B."/>
            <person name="Ciecko A."/>
            <person name="Tallon L."/>
            <person name="Jackson J."/>
            <person name="Pai G."/>
            <person name="Aken S.V."/>
            <person name="Utterback T."/>
            <person name="Reidmuller S."/>
            <person name="Feldblyum T."/>
            <person name="Hsiao J."/>
            <person name="Zismann V."/>
            <person name="Iobst S."/>
            <person name="de Vazeille A.R."/>
            <person name="Buell C.R."/>
            <person name="Ying K."/>
            <person name="Li Y."/>
            <person name="Lu T."/>
            <person name="Huang Y."/>
            <person name="Zhao Q."/>
            <person name="Feng Q."/>
            <person name="Zhang L."/>
            <person name="Zhu J."/>
            <person name="Weng Q."/>
            <person name="Mu J."/>
            <person name="Lu Y."/>
            <person name="Fan D."/>
            <person name="Liu Y."/>
            <person name="Guan J."/>
            <person name="Zhang Y."/>
            <person name="Yu S."/>
            <person name="Liu X."/>
            <person name="Zhang Y."/>
            <person name="Hong G."/>
            <person name="Han B."/>
            <person name="Choisne N."/>
            <person name="Demange N."/>
            <person name="Orjeda G."/>
            <person name="Samain S."/>
            <person name="Cattolico L."/>
            <person name="Pelletier E."/>
            <person name="Couloux A."/>
            <person name="Segurens B."/>
            <person name="Wincker P."/>
            <person name="D'Hont A."/>
            <person name="Scarpelli C."/>
            <person name="Weissenbach J."/>
            <person name="Salanoubat M."/>
            <person name="Quetier F."/>
            <person name="Yu Y."/>
            <person name="Kim H.R."/>
            <person name="Rambo T."/>
            <person name="Currie J."/>
            <person name="Collura K."/>
            <person name="Luo M."/>
            <person name="Yang T."/>
            <person name="Ammiraju J.S.S."/>
            <person name="Engler F."/>
            <person name="Soderlund C."/>
            <person name="Wing R.A."/>
            <person name="Palmer L.E."/>
            <person name="de la Bastide M."/>
            <person name="Spiegel L."/>
            <person name="Nascimento L."/>
            <person name="Zutavern T."/>
            <person name="O'Shaughnessy A."/>
            <person name="Dike S."/>
            <person name="Dedhia N."/>
            <person name="Preston R."/>
            <person name="Balija V."/>
            <person name="McCombie W.R."/>
            <person name="Chow T."/>
            <person name="Chen H."/>
            <person name="Chung M."/>
            <person name="Chen C."/>
            <person name="Shaw J."/>
            <person name="Wu H."/>
            <person name="Hsiao K."/>
            <person name="Chao Y."/>
            <person name="Chu M."/>
            <person name="Cheng C."/>
            <person name="Hour A."/>
            <person name="Lee P."/>
            <person name="Lin S."/>
            <person name="Lin Y."/>
            <person name="Liou J."/>
            <person name="Liu S."/>
            <person name="Hsing Y."/>
            <person name="Raghuvanshi S."/>
            <person name="Mohanty A."/>
            <person name="Bharti A.K."/>
            <person name="Gaur A."/>
            <person name="Gupta V."/>
            <person name="Kumar D."/>
            <person name="Ravi V."/>
            <person name="Vij S."/>
            <person name="Kapur A."/>
            <person name="Khurana P."/>
            <person name="Khurana P."/>
            <person name="Khurana J.P."/>
            <person name="Tyagi A.K."/>
            <person name="Gaikwad K."/>
            <person name="Singh A."/>
            <person name="Dalal V."/>
            <person name="Srivastava S."/>
            <person name="Dixit A."/>
            <person name="Pal A.K."/>
            <person name="Ghazi I.A."/>
            <person name="Yadav M."/>
            <person name="Pandit A."/>
            <person name="Bhargava A."/>
            <person name="Sureshbabu K."/>
            <person name="Batra K."/>
            <person name="Sharma T.R."/>
            <person name="Mohapatra T."/>
            <person name="Singh N.K."/>
            <person name="Messing J."/>
            <person name="Nelson A.B."/>
            <person name="Fuks G."/>
            <person name="Kavchok S."/>
            <person name="Keizer G."/>
            <person name="Linton E."/>
            <person name="Llaca V."/>
            <person name="Song R."/>
            <person name="Tanyolac B."/>
            <person name="Young S."/>
            <person name="Ho-Il K."/>
            <person name="Hahn J.H."/>
            <person name="Sangsakoo G."/>
            <person name="Vanavichit A."/>
            <person name="de Mattos Luiz.A.T."/>
            <person name="Zimmer P.D."/>
            <person name="Malone G."/>
            <person name="Dellagostin O."/>
            <person name="de Oliveira A.C."/>
            <person name="Bevan M."/>
            <person name="Bancroft I."/>
            <person name="Minx P."/>
            <person name="Cordum H."/>
            <person name="Wilson R."/>
            <person name="Cheng Z."/>
            <person name="Jin W."/>
            <person name="Jiang J."/>
            <person name="Leong S.A."/>
            <person name="Iwama H."/>
            <person name="Gojobori T."/>
            <person name="Itoh T."/>
            <person name="Niimura Y."/>
            <person name="Fujii Y."/>
            <person name="Habara T."/>
            <person name="Sakai H."/>
            <person name="Sato Y."/>
            <person name="Wilson G."/>
            <person name="Kumar K."/>
            <person name="McCouch S."/>
            <person name="Juretic N."/>
            <person name="Hoen D."/>
            <person name="Wright S."/>
            <person name="Bruskiewich R."/>
            <person name="Bureau T."/>
            <person name="Miyao A."/>
            <person name="Hirochika H."/>
            <person name="Nishikawa T."/>
            <person name="Kadowaki K."/>
            <person name="Sugiura M."/>
            <person name="Burr B."/>
            <person name="Sasaki T."/>
        </authorList>
    </citation>
    <scope>NUCLEOTIDE SEQUENCE [LARGE SCALE GENOMIC DNA]</scope>
    <source>
        <strain evidence="4">cv. Nipponbare</strain>
    </source>
</reference>
<evidence type="ECO:0000313" key="4">
    <source>
        <dbReference type="Proteomes" id="UP000000763"/>
    </source>
</evidence>
<dbReference type="AlphaFoldDB" id="Q69RN0"/>
<gene>
    <name evidence="3" type="primary">OSJNBb0055I24.133</name>
</gene>
<sequence length="82" mass="7916">MSSSLLSLSSLSPLLSIPSLSPADGTGRAAGDGRGRALADGGLGQVAARQPFSRSASFFTGRAAMAASISPIVLRIAGGGGG</sequence>
<proteinExistence type="predicted"/>
<feature type="region of interest" description="Disordered" evidence="1">
    <location>
        <begin position="1"/>
        <end position="36"/>
    </location>
</feature>
<reference evidence="4" key="2">
    <citation type="journal article" date="2008" name="Nucleic Acids Res.">
        <title>The rice annotation project database (RAP-DB): 2008 update.</title>
        <authorList>
            <consortium name="The rice annotation project (RAP)"/>
        </authorList>
    </citation>
    <scope>GENOME REANNOTATION</scope>
    <source>
        <strain evidence="4">cv. Nipponbare</strain>
    </source>
</reference>
<keyword evidence="2" id="KW-0732">Signal</keyword>